<protein>
    <submittedName>
        <fullName evidence="2">Uncharacterized protein</fullName>
    </submittedName>
</protein>
<proteinExistence type="predicted"/>
<evidence type="ECO:0000256" key="1">
    <source>
        <dbReference type="SAM" id="MobiDB-lite"/>
    </source>
</evidence>
<keyword evidence="3" id="KW-1185">Reference proteome</keyword>
<feature type="region of interest" description="Disordered" evidence="1">
    <location>
        <begin position="94"/>
        <end position="117"/>
    </location>
</feature>
<dbReference type="Proteomes" id="UP001162029">
    <property type="component" value="Unassembled WGS sequence"/>
</dbReference>
<name>A0AAV0U231_9STRA</name>
<sequence>MQQPPAIDVIDLVDVTDDGTIESHKRRRDSSSEPRRTHRKTESRVFFGEVMAQEREMERLHYEMSRQQLQSSSFQLRKDETMMEQSTVCLMPKRTEKRRSARQNLRRKRRSCSSDGKVSLLKEKGPVRRITRNQETVLDVVLHSTAWRNVKLKDAPSNLLPDRKDLLQPFAIEMRDIPLDEFDEHVKRKCQVSRTFLKPKLLTMTSGTLGEARDMMQMDEKVRAVIDEATPLIKKCHAARVKAIVANTRQQIAAYLEDRSVVRAKMLSAIVAFPLQISWLEEVAARRLLRDAEFMLDSEDRPHYSVERNESGYSEQVYPRTVTYLRKITPLPRSTTCMLVWGTHRCRG</sequence>
<feature type="region of interest" description="Disordered" evidence="1">
    <location>
        <begin position="20"/>
        <end position="44"/>
    </location>
</feature>
<dbReference type="EMBL" id="CANTFM010000830">
    <property type="protein sequence ID" value="CAI5730647.1"/>
    <property type="molecule type" value="Genomic_DNA"/>
</dbReference>
<feature type="compositionally biased region" description="Basic residues" evidence="1">
    <location>
        <begin position="95"/>
        <end position="111"/>
    </location>
</feature>
<evidence type="ECO:0000313" key="2">
    <source>
        <dbReference type="EMBL" id="CAI5730647.1"/>
    </source>
</evidence>
<dbReference type="AlphaFoldDB" id="A0AAV0U231"/>
<accession>A0AAV0U231</accession>
<gene>
    <name evidence="2" type="ORF">PDE001_LOCUS4570</name>
</gene>
<organism evidence="2 3">
    <name type="scientific">Peronospora destructor</name>
    <dbReference type="NCBI Taxonomy" id="86335"/>
    <lineage>
        <taxon>Eukaryota</taxon>
        <taxon>Sar</taxon>
        <taxon>Stramenopiles</taxon>
        <taxon>Oomycota</taxon>
        <taxon>Peronosporomycetes</taxon>
        <taxon>Peronosporales</taxon>
        <taxon>Peronosporaceae</taxon>
        <taxon>Peronospora</taxon>
    </lineage>
</organism>
<comment type="caution">
    <text evidence="2">The sequence shown here is derived from an EMBL/GenBank/DDBJ whole genome shotgun (WGS) entry which is preliminary data.</text>
</comment>
<feature type="compositionally biased region" description="Basic and acidic residues" evidence="1">
    <location>
        <begin position="29"/>
        <end position="43"/>
    </location>
</feature>
<reference evidence="2" key="1">
    <citation type="submission" date="2022-12" db="EMBL/GenBank/DDBJ databases">
        <authorList>
            <person name="Webb A."/>
        </authorList>
    </citation>
    <scope>NUCLEOTIDE SEQUENCE</scope>
    <source>
        <strain evidence="2">Pd1</strain>
    </source>
</reference>
<evidence type="ECO:0000313" key="3">
    <source>
        <dbReference type="Proteomes" id="UP001162029"/>
    </source>
</evidence>